<reference evidence="1" key="2">
    <citation type="submission" date="2021-12" db="EMBL/GenBank/DDBJ databases">
        <title>Resequencing data analysis of finger millet.</title>
        <authorList>
            <person name="Hatakeyama M."/>
            <person name="Aluri S."/>
            <person name="Balachadran M.T."/>
            <person name="Sivarajan S.R."/>
            <person name="Poveda L."/>
            <person name="Shimizu-Inatsugi R."/>
            <person name="Schlapbach R."/>
            <person name="Sreeman S.M."/>
            <person name="Shimizu K.K."/>
        </authorList>
    </citation>
    <scope>NUCLEOTIDE SEQUENCE</scope>
</reference>
<organism evidence="1 2">
    <name type="scientific">Eleusine coracana subsp. coracana</name>
    <dbReference type="NCBI Taxonomy" id="191504"/>
    <lineage>
        <taxon>Eukaryota</taxon>
        <taxon>Viridiplantae</taxon>
        <taxon>Streptophyta</taxon>
        <taxon>Embryophyta</taxon>
        <taxon>Tracheophyta</taxon>
        <taxon>Spermatophyta</taxon>
        <taxon>Magnoliopsida</taxon>
        <taxon>Liliopsida</taxon>
        <taxon>Poales</taxon>
        <taxon>Poaceae</taxon>
        <taxon>PACMAD clade</taxon>
        <taxon>Chloridoideae</taxon>
        <taxon>Cynodonteae</taxon>
        <taxon>Eleusininae</taxon>
        <taxon>Eleusine</taxon>
    </lineage>
</organism>
<evidence type="ECO:0000313" key="2">
    <source>
        <dbReference type="Proteomes" id="UP001054889"/>
    </source>
</evidence>
<dbReference type="AlphaFoldDB" id="A0AAV5DEV9"/>
<dbReference type="EMBL" id="BQKI01000015">
    <property type="protein sequence ID" value="GJN08926.1"/>
    <property type="molecule type" value="Genomic_DNA"/>
</dbReference>
<protein>
    <submittedName>
        <fullName evidence="1">Uncharacterized protein</fullName>
    </submittedName>
</protein>
<reference evidence="1" key="1">
    <citation type="journal article" date="2018" name="DNA Res.">
        <title>Multiple hybrid de novo genome assembly of finger millet, an orphan allotetraploid crop.</title>
        <authorList>
            <person name="Hatakeyama M."/>
            <person name="Aluri S."/>
            <person name="Balachadran M.T."/>
            <person name="Sivarajan S.R."/>
            <person name="Patrignani A."/>
            <person name="Gruter S."/>
            <person name="Poveda L."/>
            <person name="Shimizu-Inatsugi R."/>
            <person name="Baeten J."/>
            <person name="Francoijs K.J."/>
            <person name="Nataraja K.N."/>
            <person name="Reddy Y.A.N."/>
            <person name="Phadnis S."/>
            <person name="Ravikumar R.L."/>
            <person name="Schlapbach R."/>
            <person name="Sreeman S.M."/>
            <person name="Shimizu K.K."/>
        </authorList>
    </citation>
    <scope>NUCLEOTIDE SEQUENCE</scope>
</reference>
<proteinExistence type="predicted"/>
<gene>
    <name evidence="1" type="primary">ga26887</name>
    <name evidence="1" type="ORF">PR202_ga26887</name>
</gene>
<evidence type="ECO:0000313" key="1">
    <source>
        <dbReference type="EMBL" id="GJN08926.1"/>
    </source>
</evidence>
<keyword evidence="2" id="KW-1185">Reference proteome</keyword>
<accession>A0AAV5DEV9</accession>
<name>A0AAV5DEV9_ELECO</name>
<dbReference type="Proteomes" id="UP001054889">
    <property type="component" value="Unassembled WGS sequence"/>
</dbReference>
<comment type="caution">
    <text evidence="1">The sequence shown here is derived from an EMBL/GenBank/DDBJ whole genome shotgun (WGS) entry which is preliminary data.</text>
</comment>
<sequence>MIPSVSFPNRPKAAVEVSINVPGILEPSGTSDRPARILLDQEAYIAAGHRNATTAATISLDGRAFEPRVVGAEGPFVLLRVRFAAGDIEDDDEYFMYKADAKSPSLEPVPPPEDDLMPRVNETPGIFSWSRSAICVRRRTTTYEYTRLRMEHGGRRDIPTRVLRPPLLYPTR</sequence>